<comment type="caution">
    <text evidence="1">The sequence shown here is derived from an EMBL/GenBank/DDBJ whole genome shotgun (WGS) entry which is preliminary data.</text>
</comment>
<reference evidence="1 2" key="1">
    <citation type="submission" date="2018-08" db="EMBL/GenBank/DDBJ databases">
        <title>Recombination of ecologically and evolutionarily significant loci maintains genetic cohesion in the Pseudomonas syringae species complex.</title>
        <authorList>
            <person name="Dillon M."/>
            <person name="Thakur S."/>
            <person name="Almeida R.N.D."/>
            <person name="Weir B.S."/>
            <person name="Guttman D.S."/>
        </authorList>
    </citation>
    <scope>NUCLEOTIDE SEQUENCE [LARGE SCALE GENOMIC DNA]</scope>
    <source>
        <strain evidence="1 2">ICMP 4092</strain>
    </source>
</reference>
<organism evidence="1 2">
    <name type="scientific">Pseudomonas syringae pv. tagetis</name>
    <dbReference type="NCBI Taxonomy" id="129140"/>
    <lineage>
        <taxon>Bacteria</taxon>
        <taxon>Pseudomonadati</taxon>
        <taxon>Pseudomonadota</taxon>
        <taxon>Gammaproteobacteria</taxon>
        <taxon>Pseudomonadales</taxon>
        <taxon>Pseudomonadaceae</taxon>
        <taxon>Pseudomonas</taxon>
    </lineage>
</organism>
<dbReference type="AlphaFoldDB" id="A0A3M3ZGW8"/>
<gene>
    <name evidence="1" type="ORF">ALQ32_05549</name>
</gene>
<dbReference type="Proteomes" id="UP000268056">
    <property type="component" value="Unassembled WGS sequence"/>
</dbReference>
<protein>
    <submittedName>
        <fullName evidence="1">Uncharacterized protein</fullName>
    </submittedName>
</protein>
<evidence type="ECO:0000313" key="1">
    <source>
        <dbReference type="EMBL" id="RMO93094.1"/>
    </source>
</evidence>
<sequence>MLCLQGLNGFNGIRESLNALNLASQGILDLSKSPRQNRDLKKLGGLSEVAIKRHDRSNITRPGTPTVPQPFFQ</sequence>
<evidence type="ECO:0000313" key="2">
    <source>
        <dbReference type="Proteomes" id="UP000268056"/>
    </source>
</evidence>
<proteinExistence type="predicted"/>
<name>A0A3M3ZGW8_9PSED</name>
<dbReference type="EMBL" id="RBQC01000016">
    <property type="protein sequence ID" value="RMO93094.1"/>
    <property type="molecule type" value="Genomic_DNA"/>
</dbReference>
<accession>A0A3M3ZGW8</accession>